<feature type="transmembrane region" description="Helical" evidence="5">
    <location>
        <begin position="168"/>
        <end position="188"/>
    </location>
</feature>
<evidence type="ECO:0000256" key="2">
    <source>
        <dbReference type="ARBA" id="ARBA00022692"/>
    </source>
</evidence>
<feature type="transmembrane region" description="Helical" evidence="5">
    <location>
        <begin position="299"/>
        <end position="322"/>
    </location>
</feature>
<feature type="transmembrane region" description="Helical" evidence="5">
    <location>
        <begin position="194"/>
        <end position="216"/>
    </location>
</feature>
<feature type="transmembrane region" description="Helical" evidence="5">
    <location>
        <begin position="86"/>
        <end position="105"/>
    </location>
</feature>
<proteinExistence type="predicted"/>
<evidence type="ECO:0000313" key="7">
    <source>
        <dbReference type="EMBL" id="CAE4626117.1"/>
    </source>
</evidence>
<feature type="transmembrane region" description="Helical" evidence="5">
    <location>
        <begin position="452"/>
        <end position="473"/>
    </location>
</feature>
<name>A0A7S4RXL9_9DINO</name>
<comment type="subcellular location">
    <subcellularLocation>
        <location evidence="1">Membrane</location>
        <topology evidence="1">Multi-pass membrane protein</topology>
    </subcellularLocation>
</comment>
<keyword evidence="3 5" id="KW-1133">Transmembrane helix</keyword>
<dbReference type="PANTHER" id="PTHR22950">
    <property type="entry name" value="AMINO ACID TRANSPORTER"/>
    <property type="match status" value="1"/>
</dbReference>
<feature type="transmembrane region" description="Helical" evidence="5">
    <location>
        <begin position="342"/>
        <end position="361"/>
    </location>
</feature>
<feature type="transmembrane region" description="Helical" evidence="5">
    <location>
        <begin position="223"/>
        <end position="246"/>
    </location>
</feature>
<evidence type="ECO:0000259" key="6">
    <source>
        <dbReference type="Pfam" id="PF01490"/>
    </source>
</evidence>
<dbReference type="EMBL" id="HBNR01058297">
    <property type="protein sequence ID" value="CAE4626117.1"/>
    <property type="molecule type" value="Transcribed_RNA"/>
</dbReference>
<feature type="transmembrane region" description="Helical" evidence="5">
    <location>
        <begin position="416"/>
        <end position="440"/>
    </location>
</feature>
<feature type="domain" description="Amino acid transporter transmembrane" evidence="6">
    <location>
        <begin position="81"/>
        <end position="465"/>
    </location>
</feature>
<evidence type="ECO:0000256" key="5">
    <source>
        <dbReference type="SAM" id="Phobius"/>
    </source>
</evidence>
<dbReference type="PANTHER" id="PTHR22950:SF349">
    <property type="entry name" value="AMINO ACID TRANSPORTER TRANSMEMBRANE DOMAIN-CONTAINING PROTEIN"/>
    <property type="match status" value="1"/>
</dbReference>
<dbReference type="GO" id="GO:0005774">
    <property type="term" value="C:vacuolar membrane"/>
    <property type="evidence" value="ECO:0007669"/>
    <property type="project" value="TreeGrafter"/>
</dbReference>
<dbReference type="GO" id="GO:0015179">
    <property type="term" value="F:L-amino acid transmembrane transporter activity"/>
    <property type="evidence" value="ECO:0007669"/>
    <property type="project" value="TreeGrafter"/>
</dbReference>
<dbReference type="InterPro" id="IPR013057">
    <property type="entry name" value="AA_transpt_TM"/>
</dbReference>
<reference evidence="7" key="1">
    <citation type="submission" date="2021-01" db="EMBL/GenBank/DDBJ databases">
        <authorList>
            <person name="Corre E."/>
            <person name="Pelletier E."/>
            <person name="Niang G."/>
            <person name="Scheremetjew M."/>
            <person name="Finn R."/>
            <person name="Kale V."/>
            <person name="Holt S."/>
            <person name="Cochrane G."/>
            <person name="Meng A."/>
            <person name="Brown T."/>
            <person name="Cohen L."/>
        </authorList>
    </citation>
    <scope>NUCLEOTIDE SEQUENCE</scope>
    <source>
        <strain evidence="7">CCMP3105</strain>
    </source>
</reference>
<feature type="transmembrane region" description="Helical" evidence="5">
    <location>
        <begin position="266"/>
        <end position="287"/>
    </location>
</feature>
<dbReference type="Pfam" id="PF01490">
    <property type="entry name" value="Aa_trans"/>
    <property type="match status" value="1"/>
</dbReference>
<keyword evidence="4 5" id="KW-0472">Membrane</keyword>
<gene>
    <name evidence="7" type="ORF">AMON00008_LOCUS41019</name>
</gene>
<evidence type="ECO:0000256" key="1">
    <source>
        <dbReference type="ARBA" id="ARBA00004141"/>
    </source>
</evidence>
<keyword evidence="2 5" id="KW-0812">Transmembrane</keyword>
<feature type="transmembrane region" description="Helical" evidence="5">
    <location>
        <begin position="111"/>
        <end position="134"/>
    </location>
</feature>
<feature type="transmembrane region" description="Helical" evidence="5">
    <location>
        <begin position="392"/>
        <end position="410"/>
    </location>
</feature>
<accession>A0A7S4RXL9</accession>
<dbReference type="AlphaFoldDB" id="A0A7S4RXL9"/>
<sequence>MQGVKRFSTTSFDEHSPTLRRELLLGNARPDFMQRSCSMPSDLKFVSDRYAAFAGQMAKAANNGKLAKKVTAFLETGALVSTRDTALTLANQIVGAGMLALPYAMLQSGMLFSILLVGVAALMGFTMWLVGYLLELVDDVAESMGVPRANRDWSLIGRLAFGERGRKLFILFCMLDLYGALVSFIVMIGVNLGILFPGVPLPVLISITGVTVFALLFAPEHYFAVFAMVGLLAQVMILSCLVITGVELEASGASGADVRLLNAAGIPAAMGIAIFLFVAHSEAPLLYQMMEDRSSWRKAVILGFIGSLGVFLLVAVLGYVFFGSATQQSFTANLGRDLELHLLPGHFNALFSCACAGLIVVKLTVSQPFTAAPIIAFVEDSVGLRDSPVGAFLWKAIFMAFTTMMCIVAGNSLAPLMELLGCVVQNAICIILPCLATLRLQGGELSARARAALWVIVLTFSAYMLVGLEAILVPH</sequence>
<evidence type="ECO:0000256" key="4">
    <source>
        <dbReference type="ARBA" id="ARBA00023136"/>
    </source>
</evidence>
<organism evidence="7">
    <name type="scientific">Alexandrium monilatum</name>
    <dbReference type="NCBI Taxonomy" id="311494"/>
    <lineage>
        <taxon>Eukaryota</taxon>
        <taxon>Sar</taxon>
        <taxon>Alveolata</taxon>
        <taxon>Dinophyceae</taxon>
        <taxon>Gonyaulacales</taxon>
        <taxon>Pyrocystaceae</taxon>
        <taxon>Alexandrium</taxon>
    </lineage>
</organism>
<protein>
    <recommendedName>
        <fullName evidence="6">Amino acid transporter transmembrane domain-containing protein</fullName>
    </recommendedName>
</protein>
<evidence type="ECO:0000256" key="3">
    <source>
        <dbReference type="ARBA" id="ARBA00022989"/>
    </source>
</evidence>